<feature type="transmembrane region" description="Helical" evidence="1">
    <location>
        <begin position="153"/>
        <end position="174"/>
    </location>
</feature>
<name>A0ABV4WHJ6_9CYAN</name>
<dbReference type="RefSeq" id="WP_413276878.1">
    <property type="nucleotide sequence ID" value="NZ_JBHFNT010000067.1"/>
</dbReference>
<keyword evidence="1" id="KW-0812">Transmembrane</keyword>
<feature type="transmembrane region" description="Helical" evidence="1">
    <location>
        <begin position="54"/>
        <end position="73"/>
    </location>
</feature>
<feature type="transmembrane region" description="Helical" evidence="1">
    <location>
        <begin position="85"/>
        <end position="104"/>
    </location>
</feature>
<reference evidence="2 3" key="1">
    <citation type="submission" date="2024-09" db="EMBL/GenBank/DDBJ databases">
        <title>Floridaenema gen nov. (Aerosakkonemataceae, Aerosakkonematales ord. nov., Cyanobacteria) from benthic tropical and subtropical fresh waters, with the description of four new species.</title>
        <authorList>
            <person name="Moretto J.A."/>
            <person name="Berthold D.E."/>
            <person name="Lefler F.W."/>
            <person name="Huang I.-S."/>
            <person name="Laughinghouse H. IV."/>
        </authorList>
    </citation>
    <scope>NUCLEOTIDE SEQUENCE [LARGE SCALE GENOMIC DNA]</scope>
    <source>
        <strain evidence="2 3">BLCC-F167</strain>
    </source>
</reference>
<proteinExistence type="predicted"/>
<accession>A0ABV4WHJ6</accession>
<feature type="transmembrane region" description="Helical" evidence="1">
    <location>
        <begin position="213"/>
        <end position="232"/>
    </location>
</feature>
<feature type="transmembrane region" description="Helical" evidence="1">
    <location>
        <begin position="124"/>
        <end position="141"/>
    </location>
</feature>
<evidence type="ECO:0000313" key="2">
    <source>
        <dbReference type="EMBL" id="MFB2834446.1"/>
    </source>
</evidence>
<dbReference type="EMBL" id="JBHFNT010000067">
    <property type="protein sequence ID" value="MFB2834446.1"/>
    <property type="molecule type" value="Genomic_DNA"/>
</dbReference>
<keyword evidence="1" id="KW-0472">Membrane</keyword>
<evidence type="ECO:0000256" key="1">
    <source>
        <dbReference type="SAM" id="Phobius"/>
    </source>
</evidence>
<organism evidence="2 3">
    <name type="scientific">Floridaenema evergladense BLCC-F167</name>
    <dbReference type="NCBI Taxonomy" id="3153639"/>
    <lineage>
        <taxon>Bacteria</taxon>
        <taxon>Bacillati</taxon>
        <taxon>Cyanobacteriota</taxon>
        <taxon>Cyanophyceae</taxon>
        <taxon>Oscillatoriophycideae</taxon>
        <taxon>Aerosakkonematales</taxon>
        <taxon>Aerosakkonemataceae</taxon>
        <taxon>Floridanema</taxon>
        <taxon>Floridanema evergladense</taxon>
    </lineage>
</organism>
<keyword evidence="1" id="KW-1133">Transmembrane helix</keyword>
<comment type="caution">
    <text evidence="2">The sequence shown here is derived from an EMBL/GenBank/DDBJ whole genome shotgun (WGS) entry which is preliminary data.</text>
</comment>
<keyword evidence="3" id="KW-1185">Reference proteome</keyword>
<gene>
    <name evidence="2" type="ORF">ACE1CA_07915</name>
</gene>
<feature type="transmembrane region" description="Helical" evidence="1">
    <location>
        <begin position="12"/>
        <end position="34"/>
    </location>
</feature>
<evidence type="ECO:0000313" key="3">
    <source>
        <dbReference type="Proteomes" id="UP001576780"/>
    </source>
</evidence>
<protein>
    <submittedName>
        <fullName evidence="2">Uncharacterized protein</fullName>
    </submittedName>
</protein>
<sequence length="246" mass="28036">MNHKNKLKILQFIKQVLIPCSIAIDLTLASIYLISSILLGKSLSNFDFDIPRTIPVLFAACKLFAIGFLLTLASCWRRHELPKKSWCLLLAVGTAFLYVSQDKIWKFHLFIHRFSWMPEFKSGGIEWVFFYLPIILLTIVLGYRQLIALWRSYLHSTFFTVLGIGIFLLGGIGVEVINAQIFKPYIPQIANSLNTTTAIVNSVKDTIEELTELIGESITIFGLTLFFITRLAEVDSKTKRQREGEN</sequence>
<dbReference type="Proteomes" id="UP001576780">
    <property type="component" value="Unassembled WGS sequence"/>
</dbReference>